<dbReference type="InterPro" id="IPR007021">
    <property type="entry name" value="DUF659"/>
</dbReference>
<dbReference type="AlphaFoldDB" id="A0AAV0Y9X0"/>
<comment type="caution">
    <text evidence="2">The sequence shown here is derived from an EMBL/GenBank/DDBJ whole genome shotgun (WGS) entry which is preliminary data.</text>
</comment>
<protein>
    <recommendedName>
        <fullName evidence="1">DUF659 domain-containing protein</fullName>
    </recommendedName>
</protein>
<evidence type="ECO:0000259" key="1">
    <source>
        <dbReference type="Pfam" id="PF04937"/>
    </source>
</evidence>
<organism evidence="2 3">
    <name type="scientific">Macrosiphum euphorbiae</name>
    <name type="common">potato aphid</name>
    <dbReference type="NCBI Taxonomy" id="13131"/>
    <lineage>
        <taxon>Eukaryota</taxon>
        <taxon>Metazoa</taxon>
        <taxon>Ecdysozoa</taxon>
        <taxon>Arthropoda</taxon>
        <taxon>Hexapoda</taxon>
        <taxon>Insecta</taxon>
        <taxon>Pterygota</taxon>
        <taxon>Neoptera</taxon>
        <taxon>Paraneoptera</taxon>
        <taxon>Hemiptera</taxon>
        <taxon>Sternorrhyncha</taxon>
        <taxon>Aphidomorpha</taxon>
        <taxon>Aphidoidea</taxon>
        <taxon>Aphididae</taxon>
        <taxon>Macrosiphini</taxon>
        <taxon>Macrosiphum</taxon>
    </lineage>
</organism>
<proteinExistence type="predicted"/>
<dbReference type="EMBL" id="CARXXK010001827">
    <property type="protein sequence ID" value="CAI6377705.1"/>
    <property type="molecule type" value="Genomic_DNA"/>
</dbReference>
<evidence type="ECO:0000313" key="2">
    <source>
        <dbReference type="EMBL" id="CAI6377705.1"/>
    </source>
</evidence>
<accession>A0AAV0Y9X0</accession>
<keyword evidence="3" id="KW-1185">Reference proteome</keyword>
<feature type="domain" description="DUF659" evidence="1">
    <location>
        <begin position="127"/>
        <end position="260"/>
    </location>
</feature>
<gene>
    <name evidence="2" type="ORF">MEUPH1_LOCUS30925</name>
</gene>
<dbReference type="GO" id="GO:0006357">
    <property type="term" value="P:regulation of transcription by RNA polymerase II"/>
    <property type="evidence" value="ECO:0007669"/>
    <property type="project" value="InterPro"/>
</dbReference>
<reference evidence="2 3" key="1">
    <citation type="submission" date="2023-01" db="EMBL/GenBank/DDBJ databases">
        <authorList>
            <person name="Whitehead M."/>
        </authorList>
    </citation>
    <scope>NUCLEOTIDE SEQUENCE [LARGE SCALE GENOMIC DNA]</scope>
</reference>
<dbReference type="InterPro" id="IPR033375">
    <property type="entry name" value="Cggbp1"/>
</dbReference>
<sequence length="260" mass="29934">MPKEKKTQVSRLKSFILEFGDNVFSADGRVLFCKICEIKVEYERRSSVIQHIQTVKHVKMIKRSEMFNTRTQQMITQTNTTKKSTFNMDLCKALLSANIPLNKLSNQVFRHFLESYTGKEIPYETTLRKGYIDDCFIETMQKIREYISDHKIWISIDETTDAEGRFIANVIIGTLEAEKSGKIFLLNTEELEKANYSTVSKLFDKSLSILWPDGIKHDNVLLFLSDAAPYMVKCGQTLNALYSKMIHVTCTAHGLHRVAE</sequence>
<dbReference type="PANTHER" id="PTHR32344">
    <property type="entry name" value="U1-TYPE DOMAIN-CONTAINING PROTEIN"/>
    <property type="match status" value="1"/>
</dbReference>
<dbReference type="Proteomes" id="UP001160148">
    <property type="component" value="Unassembled WGS sequence"/>
</dbReference>
<dbReference type="GO" id="GO:0003690">
    <property type="term" value="F:double-stranded DNA binding"/>
    <property type="evidence" value="ECO:0007669"/>
    <property type="project" value="InterPro"/>
</dbReference>
<dbReference type="Pfam" id="PF04937">
    <property type="entry name" value="DUF659"/>
    <property type="match status" value="1"/>
</dbReference>
<dbReference type="PANTHER" id="PTHR32344:SF1">
    <property type="entry name" value="U1-TYPE DOMAIN-CONTAINING PROTEIN"/>
    <property type="match status" value="1"/>
</dbReference>
<name>A0AAV0Y9X0_9HEMI</name>
<dbReference type="GO" id="GO:0005634">
    <property type="term" value="C:nucleus"/>
    <property type="evidence" value="ECO:0007669"/>
    <property type="project" value="InterPro"/>
</dbReference>
<evidence type="ECO:0000313" key="3">
    <source>
        <dbReference type="Proteomes" id="UP001160148"/>
    </source>
</evidence>